<evidence type="ECO:0000313" key="7">
    <source>
        <dbReference type="EMBL" id="KAK7037083.1"/>
    </source>
</evidence>
<dbReference type="SUPFAM" id="SSF140996">
    <property type="entry name" value="Hermes dimerisation domain"/>
    <property type="match status" value="1"/>
</dbReference>
<feature type="compositionally biased region" description="Polar residues" evidence="6">
    <location>
        <begin position="152"/>
        <end position="180"/>
    </location>
</feature>
<dbReference type="PANTHER" id="PTHR46481:SF10">
    <property type="entry name" value="ZINC FINGER BED DOMAIN-CONTAINING PROTEIN 39"/>
    <property type="match status" value="1"/>
</dbReference>
<feature type="compositionally biased region" description="Low complexity" evidence="6">
    <location>
        <begin position="693"/>
        <end position="712"/>
    </location>
</feature>
<feature type="region of interest" description="Disordered" evidence="6">
    <location>
        <begin position="79"/>
        <end position="204"/>
    </location>
</feature>
<feature type="compositionally biased region" description="Low complexity" evidence="6">
    <location>
        <begin position="739"/>
        <end position="752"/>
    </location>
</feature>
<evidence type="ECO:0000256" key="3">
    <source>
        <dbReference type="ARBA" id="ARBA00022771"/>
    </source>
</evidence>
<feature type="compositionally biased region" description="Polar residues" evidence="6">
    <location>
        <begin position="30"/>
        <end position="40"/>
    </location>
</feature>
<dbReference type="GO" id="GO:0008270">
    <property type="term" value="F:zinc ion binding"/>
    <property type="evidence" value="ECO:0007669"/>
    <property type="project" value="UniProtKB-KW"/>
</dbReference>
<name>A0AAW0CE00_9AGAR</name>
<evidence type="ECO:0000256" key="4">
    <source>
        <dbReference type="ARBA" id="ARBA00022833"/>
    </source>
</evidence>
<evidence type="ECO:0000256" key="6">
    <source>
        <dbReference type="SAM" id="MobiDB-lite"/>
    </source>
</evidence>
<protein>
    <recommendedName>
        <fullName evidence="9">Transposase</fullName>
    </recommendedName>
</protein>
<dbReference type="InterPro" id="IPR012337">
    <property type="entry name" value="RNaseH-like_sf"/>
</dbReference>
<organism evidence="7 8">
    <name type="scientific">Favolaschia claudopus</name>
    <dbReference type="NCBI Taxonomy" id="2862362"/>
    <lineage>
        <taxon>Eukaryota</taxon>
        <taxon>Fungi</taxon>
        <taxon>Dikarya</taxon>
        <taxon>Basidiomycota</taxon>
        <taxon>Agaricomycotina</taxon>
        <taxon>Agaricomycetes</taxon>
        <taxon>Agaricomycetidae</taxon>
        <taxon>Agaricales</taxon>
        <taxon>Marasmiineae</taxon>
        <taxon>Mycenaceae</taxon>
        <taxon>Favolaschia</taxon>
    </lineage>
</organism>
<sequence length="840" mass="92456">MHQYYPAPPPPQTPGGYSAHSPAPGPSTQPPQSLTTNGSQGPHPHHPFPYQNIPISPQYQYYAYPPPMPTNYIPWPASASQNQAMPPPSIPPTPTPAANSGKRARKNADAGSNTNKRQRKAAVRLSTQSNPPTSVDAADQCGVGPISRSHENASASPEIPSTPSTPHINSANSPVSTRSESLPPYAPHDLSLPANSESAPKSKSNTATDVWFFVRPLKTNVPPAVLPTPSQPLPEDSDILKNKPNAKEFPYLGCRLCKRWQTWQNAQGGVTSNIRRHLEDEHADIYKPAISRLNLKHGSAYSAAPEPYSKDAWVDRLIRWIVADDQSLNVVDCEEFREFVLFGRTPEHDEDLPHRTALTNKIIAQYHDVYEKIIEDIKVAYSRLHLTGDMWSDGDLASFLALSGHWMARDENGNLVIKNRLLVFRVVEGKHDGKSLAKLVFDIFKKAGLLKHLGQITLDNATVNDAFMRELHLLLLAEFGDSVVFHPEGNRIRCFPHVINIGVTTVIVALTEDGARFEVLNTEDRSQMSYEELSRYADAVEEDPIGRGRHIVASCRASGQRRSDLKTVIVQGNLSKCWEPAENGEAVMLPVVQLLRDCETRWSSTYLMNDRVIALYPTMPELSYFIGCGIAKIQEYVAKGRSTLLNPTQKLHWIEAHWPADDALQAEEWTLTAVTSFITADRHDNKKRAELNPSLHSHPLTSSSDRSAAAQSSGLARLQGVANLGRKIATLPGSRRRTTTSTPSQVGTATSPTSPPSIAPVAQVLTPAEAVAAERAALANDRRIAQQEYDMYKNEPRASPEGFNLVRFWDSGYGSDDGEQGLCAAALAGRKPDYASIKME</sequence>
<evidence type="ECO:0000256" key="2">
    <source>
        <dbReference type="ARBA" id="ARBA00022723"/>
    </source>
</evidence>
<evidence type="ECO:0008006" key="9">
    <source>
        <dbReference type="Google" id="ProtNLM"/>
    </source>
</evidence>
<keyword evidence="5" id="KW-0539">Nucleus</keyword>
<keyword evidence="2" id="KW-0479">Metal-binding</keyword>
<keyword evidence="3" id="KW-0863">Zinc-finger</keyword>
<dbReference type="AlphaFoldDB" id="A0AAW0CE00"/>
<feature type="compositionally biased region" description="Polar residues" evidence="6">
    <location>
        <begin position="193"/>
        <end position="204"/>
    </location>
</feature>
<feature type="region of interest" description="Disordered" evidence="6">
    <location>
        <begin position="727"/>
        <end position="759"/>
    </location>
</feature>
<dbReference type="GO" id="GO:0005634">
    <property type="term" value="C:nucleus"/>
    <property type="evidence" value="ECO:0007669"/>
    <property type="project" value="UniProtKB-SubCell"/>
</dbReference>
<dbReference type="PANTHER" id="PTHR46481">
    <property type="entry name" value="ZINC FINGER BED DOMAIN-CONTAINING PROTEIN 4"/>
    <property type="match status" value="1"/>
</dbReference>
<evidence type="ECO:0000313" key="8">
    <source>
        <dbReference type="Proteomes" id="UP001362999"/>
    </source>
</evidence>
<proteinExistence type="predicted"/>
<dbReference type="InterPro" id="IPR052035">
    <property type="entry name" value="ZnF_BED_domain_contain"/>
</dbReference>
<keyword evidence="4" id="KW-0862">Zinc</keyword>
<keyword evidence="8" id="KW-1185">Reference proteome</keyword>
<feature type="region of interest" description="Disordered" evidence="6">
    <location>
        <begin position="1"/>
        <end position="53"/>
    </location>
</feature>
<evidence type="ECO:0000256" key="1">
    <source>
        <dbReference type="ARBA" id="ARBA00004123"/>
    </source>
</evidence>
<dbReference type="SUPFAM" id="SSF53098">
    <property type="entry name" value="Ribonuclease H-like"/>
    <property type="match status" value="1"/>
</dbReference>
<feature type="region of interest" description="Disordered" evidence="6">
    <location>
        <begin position="692"/>
        <end position="712"/>
    </location>
</feature>
<evidence type="ECO:0000256" key="5">
    <source>
        <dbReference type="ARBA" id="ARBA00023242"/>
    </source>
</evidence>
<dbReference type="EMBL" id="JAWWNJ010000018">
    <property type="protein sequence ID" value="KAK7037083.1"/>
    <property type="molecule type" value="Genomic_DNA"/>
</dbReference>
<dbReference type="Proteomes" id="UP001362999">
    <property type="component" value="Unassembled WGS sequence"/>
</dbReference>
<accession>A0AAW0CE00</accession>
<feature type="compositionally biased region" description="Pro residues" evidence="6">
    <location>
        <begin position="1"/>
        <end position="13"/>
    </location>
</feature>
<gene>
    <name evidence="7" type="ORF">R3P38DRAFT_2771102</name>
</gene>
<feature type="compositionally biased region" description="Pro residues" evidence="6">
    <location>
        <begin position="85"/>
        <end position="95"/>
    </location>
</feature>
<comment type="subcellular location">
    <subcellularLocation>
        <location evidence="1">Nucleus</location>
    </subcellularLocation>
</comment>
<reference evidence="7 8" key="1">
    <citation type="journal article" date="2024" name="J Genomics">
        <title>Draft genome sequencing and assembly of Favolaschia claudopus CIRM-BRFM 2984 isolated from oak limbs.</title>
        <authorList>
            <person name="Navarro D."/>
            <person name="Drula E."/>
            <person name="Chaduli D."/>
            <person name="Cazenave R."/>
            <person name="Ahrendt S."/>
            <person name="Wang J."/>
            <person name="Lipzen A."/>
            <person name="Daum C."/>
            <person name="Barry K."/>
            <person name="Grigoriev I.V."/>
            <person name="Favel A."/>
            <person name="Rosso M.N."/>
            <person name="Martin F."/>
        </authorList>
    </citation>
    <scope>NUCLEOTIDE SEQUENCE [LARGE SCALE GENOMIC DNA]</scope>
    <source>
        <strain evidence="7 8">CIRM-BRFM 2984</strain>
    </source>
</reference>
<comment type="caution">
    <text evidence="7">The sequence shown here is derived from an EMBL/GenBank/DDBJ whole genome shotgun (WGS) entry which is preliminary data.</text>
</comment>